<reference evidence="2 3" key="1">
    <citation type="submission" date="2024-05" db="EMBL/GenBank/DDBJ databases">
        <title>Genome sequencing and assembly of Indian major carp, Cirrhinus mrigala (Hamilton, 1822).</title>
        <authorList>
            <person name="Mohindra V."/>
            <person name="Chowdhury L.M."/>
            <person name="Lal K."/>
            <person name="Jena J.K."/>
        </authorList>
    </citation>
    <scope>NUCLEOTIDE SEQUENCE [LARGE SCALE GENOMIC DNA]</scope>
    <source>
        <strain evidence="2">CM1030</strain>
        <tissue evidence="2">Blood</tissue>
    </source>
</reference>
<name>A0ABD0N966_CIRMR</name>
<proteinExistence type="predicted"/>
<dbReference type="AlphaFoldDB" id="A0ABD0N966"/>
<protein>
    <recommendedName>
        <fullName evidence="1">DUF5580 domain-containing protein</fullName>
    </recommendedName>
</protein>
<dbReference type="InterPro" id="IPR048316">
    <property type="entry name" value="DUF5580_N"/>
</dbReference>
<organism evidence="2 3">
    <name type="scientific">Cirrhinus mrigala</name>
    <name type="common">Mrigala</name>
    <dbReference type="NCBI Taxonomy" id="683832"/>
    <lineage>
        <taxon>Eukaryota</taxon>
        <taxon>Metazoa</taxon>
        <taxon>Chordata</taxon>
        <taxon>Craniata</taxon>
        <taxon>Vertebrata</taxon>
        <taxon>Euteleostomi</taxon>
        <taxon>Actinopterygii</taxon>
        <taxon>Neopterygii</taxon>
        <taxon>Teleostei</taxon>
        <taxon>Ostariophysi</taxon>
        <taxon>Cypriniformes</taxon>
        <taxon>Cyprinidae</taxon>
        <taxon>Labeoninae</taxon>
        <taxon>Labeonini</taxon>
        <taxon>Cirrhinus</taxon>
    </lineage>
</organism>
<gene>
    <name evidence="2" type="ORF">M9458_045857</name>
</gene>
<comment type="caution">
    <text evidence="2">The sequence shown here is derived from an EMBL/GenBank/DDBJ whole genome shotgun (WGS) entry which is preliminary data.</text>
</comment>
<dbReference type="EMBL" id="JAMKFB020000023">
    <property type="protein sequence ID" value="KAL0157781.1"/>
    <property type="molecule type" value="Genomic_DNA"/>
</dbReference>
<evidence type="ECO:0000313" key="2">
    <source>
        <dbReference type="EMBL" id="KAL0157781.1"/>
    </source>
</evidence>
<feature type="non-terminal residue" evidence="2">
    <location>
        <position position="1"/>
    </location>
</feature>
<dbReference type="Pfam" id="PF17743">
    <property type="entry name" value="DUF5580"/>
    <property type="match status" value="1"/>
</dbReference>
<accession>A0ABD0N966</accession>
<feature type="non-terminal residue" evidence="2">
    <location>
        <position position="64"/>
    </location>
</feature>
<feature type="domain" description="DUF5580" evidence="1">
    <location>
        <begin position="5"/>
        <end position="63"/>
    </location>
</feature>
<evidence type="ECO:0000313" key="3">
    <source>
        <dbReference type="Proteomes" id="UP001529510"/>
    </source>
</evidence>
<evidence type="ECO:0000259" key="1">
    <source>
        <dbReference type="Pfam" id="PF17743"/>
    </source>
</evidence>
<keyword evidence="3" id="KW-1185">Reference proteome</keyword>
<dbReference type="Proteomes" id="UP001529510">
    <property type="component" value="Unassembled WGS sequence"/>
</dbReference>
<sequence length="64" mass="7327">ELQDLEPQTFQIIEEEVTSLDPSRSGIIRQSELTCLFLKLKLPLKLTTLACMFKAFRTATDPEQ</sequence>